<feature type="transmembrane region" description="Helical" evidence="8">
    <location>
        <begin position="444"/>
        <end position="468"/>
    </location>
</feature>
<evidence type="ECO:0000256" key="4">
    <source>
        <dbReference type="ARBA" id="ARBA00022989"/>
    </source>
</evidence>
<evidence type="ECO:0000259" key="9">
    <source>
        <dbReference type="Pfam" id="PF13962"/>
    </source>
</evidence>
<dbReference type="AlphaFoldDB" id="A0A816UEF5"/>
<keyword evidence="2 8" id="KW-0812">Transmembrane</keyword>
<feature type="transmembrane region" description="Helical" evidence="8">
    <location>
        <begin position="489"/>
        <end position="511"/>
    </location>
</feature>
<evidence type="ECO:0000256" key="5">
    <source>
        <dbReference type="ARBA" id="ARBA00023043"/>
    </source>
</evidence>
<evidence type="ECO:0000256" key="3">
    <source>
        <dbReference type="ARBA" id="ARBA00022737"/>
    </source>
</evidence>
<dbReference type="EMBL" id="HG994372">
    <property type="protein sequence ID" value="CAF2108091.1"/>
    <property type="molecule type" value="Genomic_DNA"/>
</dbReference>
<dbReference type="GO" id="GO:0016020">
    <property type="term" value="C:membrane"/>
    <property type="evidence" value="ECO:0007669"/>
    <property type="project" value="UniProtKB-SubCell"/>
</dbReference>
<feature type="transmembrane region" description="Helical" evidence="8">
    <location>
        <begin position="517"/>
        <end position="538"/>
    </location>
</feature>
<evidence type="ECO:0000256" key="8">
    <source>
        <dbReference type="SAM" id="Phobius"/>
    </source>
</evidence>
<evidence type="ECO:0000256" key="1">
    <source>
        <dbReference type="ARBA" id="ARBA00004141"/>
    </source>
</evidence>
<evidence type="ECO:0000256" key="6">
    <source>
        <dbReference type="ARBA" id="ARBA00023136"/>
    </source>
</evidence>
<comment type="subcellular location">
    <subcellularLocation>
        <location evidence="1">Membrane</location>
        <topology evidence="1">Multi-pass membrane protein</topology>
    </subcellularLocation>
</comment>
<feature type="transmembrane region" description="Helical" evidence="8">
    <location>
        <begin position="404"/>
        <end position="424"/>
    </location>
</feature>
<dbReference type="Proteomes" id="UP001295469">
    <property type="component" value="Chromosome C08"/>
</dbReference>
<dbReference type="PANTHER" id="PTHR24186">
    <property type="entry name" value="PROTEIN PHOSPHATASE 1 REGULATORY SUBUNIT"/>
    <property type="match status" value="1"/>
</dbReference>
<dbReference type="SUPFAM" id="SSF48403">
    <property type="entry name" value="Ankyrin repeat"/>
    <property type="match status" value="1"/>
</dbReference>
<evidence type="ECO:0000313" key="10">
    <source>
        <dbReference type="EMBL" id="CAF2108091.1"/>
    </source>
</evidence>
<dbReference type="FunFam" id="1.25.40.20:FF:000477">
    <property type="entry name" value="Ankyrin repeat family protein"/>
    <property type="match status" value="1"/>
</dbReference>
<dbReference type="InterPro" id="IPR026961">
    <property type="entry name" value="PGG_dom"/>
</dbReference>
<proteinExistence type="predicted"/>
<dbReference type="PROSITE" id="PS50088">
    <property type="entry name" value="ANK_REPEAT"/>
    <property type="match status" value="1"/>
</dbReference>
<accession>A0A816UEF5</accession>
<dbReference type="Pfam" id="PF12796">
    <property type="entry name" value="Ank_2"/>
    <property type="match status" value="2"/>
</dbReference>
<gene>
    <name evidence="10" type="ORF">DARMORV10_C08P13600.1</name>
</gene>
<dbReference type="Pfam" id="PF13962">
    <property type="entry name" value="PGG"/>
    <property type="match status" value="1"/>
</dbReference>
<keyword evidence="4 8" id="KW-1133">Transmembrane helix</keyword>
<dbReference type="PROSITE" id="PS50297">
    <property type="entry name" value="ANK_REP_REGION"/>
    <property type="match status" value="1"/>
</dbReference>
<protein>
    <submittedName>
        <fullName evidence="10">(rape) hypothetical protein</fullName>
    </submittedName>
</protein>
<evidence type="ECO:0000256" key="2">
    <source>
        <dbReference type="ARBA" id="ARBA00022692"/>
    </source>
</evidence>
<feature type="repeat" description="ANK" evidence="7">
    <location>
        <begin position="69"/>
        <end position="101"/>
    </location>
</feature>
<dbReference type="Gene3D" id="1.25.40.20">
    <property type="entry name" value="Ankyrin repeat-containing domain"/>
    <property type="match status" value="2"/>
</dbReference>
<dbReference type="PANTHER" id="PTHR24186:SF38">
    <property type="entry name" value="ANKYRIN REPEAT FAMILY PROTEIN"/>
    <property type="match status" value="1"/>
</dbReference>
<reference evidence="10" key="1">
    <citation type="submission" date="2021-01" db="EMBL/GenBank/DDBJ databases">
        <authorList>
            <consortium name="Genoscope - CEA"/>
            <person name="William W."/>
        </authorList>
    </citation>
    <scope>NUCLEOTIDE SEQUENCE</scope>
</reference>
<feature type="transmembrane region" description="Helical" evidence="8">
    <location>
        <begin position="278"/>
        <end position="296"/>
    </location>
</feature>
<dbReference type="SMART" id="SM00248">
    <property type="entry name" value="ANK"/>
    <property type="match status" value="7"/>
</dbReference>
<dbReference type="SUPFAM" id="SSF140860">
    <property type="entry name" value="Pseudo ankyrin repeat-like"/>
    <property type="match status" value="1"/>
</dbReference>
<sequence length="575" mass="63480">MQPIFHAILQNELPAFLSLVEERDSWLEERNDEQHSNTVLHMAAKHGRGEFVSKIIELRPSLICSRNAYGNTPLHLAALLGDVNIIMTMLEFGPEACSARNNNNQTPLHLACRSNSVESATLFAEKIQSVGLHELNFAILSGMAGIAGTILERFPDLAREEAWPVQGGSLSSLLHHACDRGDLELTRILLGVDERLDEALDTNGLSPLHLAVLRGSVVILEEFLNTAPLSFYSLTPSKESVFHLAARNNNMDAFVFMAESVGINSQILLQQTDEDGNTVLHVAASVACGAPFVHYIRKRTDKRCKNNIGFAAYQLIPQEAVNFELLSRWLRFDTETPEELNSEEYDAICGSSDADKVIRLLTLIGINTTTIAERKRKSKQSEVEKGRESLEYEMHIEALQNARNTIAIVAVLIASVTYAGGINPPGGVYQDGPWKGKSTVGKTTAFKVFAICNNIALFTSLAIVILLVSVIPYKRKPLKRLLVATHRMMWVSIGFMAASYIAASWVTIPHYHGTRWLFPGIIAVGGGALIVLFSYLLVEIIGHWFKKLNRVGDIPSFARTCSDMAVSGKSGYFIY</sequence>
<dbReference type="InterPro" id="IPR002110">
    <property type="entry name" value="Ankyrin_rpt"/>
</dbReference>
<keyword evidence="3" id="KW-0677">Repeat</keyword>
<name>A0A816UEF5_BRANA</name>
<evidence type="ECO:0000256" key="7">
    <source>
        <dbReference type="PROSITE-ProRule" id="PRU00023"/>
    </source>
</evidence>
<dbReference type="InterPro" id="IPR036770">
    <property type="entry name" value="Ankyrin_rpt-contain_sf"/>
</dbReference>
<keyword evidence="5 7" id="KW-0040">ANK repeat</keyword>
<keyword evidence="6 8" id="KW-0472">Membrane</keyword>
<feature type="domain" description="PGG" evidence="9">
    <location>
        <begin position="397"/>
        <end position="506"/>
    </location>
</feature>
<organism evidence="10">
    <name type="scientific">Brassica napus</name>
    <name type="common">Rape</name>
    <dbReference type="NCBI Taxonomy" id="3708"/>
    <lineage>
        <taxon>Eukaryota</taxon>
        <taxon>Viridiplantae</taxon>
        <taxon>Streptophyta</taxon>
        <taxon>Embryophyta</taxon>
        <taxon>Tracheophyta</taxon>
        <taxon>Spermatophyta</taxon>
        <taxon>Magnoliopsida</taxon>
        <taxon>eudicotyledons</taxon>
        <taxon>Gunneridae</taxon>
        <taxon>Pentapetalae</taxon>
        <taxon>rosids</taxon>
        <taxon>malvids</taxon>
        <taxon>Brassicales</taxon>
        <taxon>Brassicaceae</taxon>
        <taxon>Brassiceae</taxon>
        <taxon>Brassica</taxon>
    </lineage>
</organism>